<comment type="function">
    <text evidence="8">Catalyzes the conversion of 2 pyruvate molecules into acetolactate in the first common step of the biosynthetic pathway of the branched-amino acids such as leucine, isoleucine, and valine.</text>
</comment>
<comment type="subunit">
    <text evidence="4 8">Dimer of large and small chains.</text>
</comment>
<protein>
    <recommendedName>
        <fullName evidence="8">Acetolactate synthase small subunit</fullName>
        <shortName evidence="8">AHAS</shortName>
        <shortName evidence="8">ALS</shortName>
        <ecNumber evidence="8">2.2.1.6</ecNumber>
    </recommendedName>
    <alternativeName>
        <fullName evidence="8">Acetohydroxy-acid synthase small subunit</fullName>
    </alternativeName>
</protein>
<name>A0A0V8LXZ7_9CHLR</name>
<dbReference type="EC" id="2.2.1.6" evidence="8"/>
<keyword evidence="6 8" id="KW-0100">Branched-chain amino acid biosynthesis</keyword>
<dbReference type="SUPFAM" id="SSF55021">
    <property type="entry name" value="ACT-like"/>
    <property type="match status" value="2"/>
</dbReference>
<dbReference type="InterPro" id="IPR019455">
    <property type="entry name" value="Acetolactate_synth_ssu_C"/>
</dbReference>
<dbReference type="Proteomes" id="UP000053577">
    <property type="component" value="Unassembled WGS sequence"/>
</dbReference>
<reference evidence="11 13" key="1">
    <citation type="journal article" date="2015" name="Sci. Rep.">
        <title>A comparative genomics and reductive dehalogenase gene transcription study of two chloroethene-respiring bacteria, Dehalococcoides mccartyi strains MB and 11a.</title>
        <authorList>
            <person name="Low A."/>
            <person name="Shen Z."/>
            <person name="Cheng D."/>
            <person name="Rogers M.J."/>
            <person name="Lee P.K."/>
            <person name="He J."/>
        </authorList>
    </citation>
    <scope>NUCLEOTIDE SEQUENCE [LARGE SCALE GENOMIC DNA]</scope>
    <source>
        <strain evidence="11 13">MB</strain>
    </source>
</reference>
<evidence type="ECO:0000256" key="6">
    <source>
        <dbReference type="ARBA" id="ARBA00023304"/>
    </source>
</evidence>
<evidence type="ECO:0000256" key="1">
    <source>
        <dbReference type="ARBA" id="ARBA00004974"/>
    </source>
</evidence>
<dbReference type="Gene3D" id="3.30.70.260">
    <property type="match status" value="1"/>
</dbReference>
<keyword evidence="8 12" id="KW-0808">Transferase</keyword>
<dbReference type="FunFam" id="3.30.70.260:FF:000001">
    <property type="entry name" value="Acetolactate synthase, small subunit"/>
    <property type="match status" value="1"/>
</dbReference>
<dbReference type="CDD" id="cd04878">
    <property type="entry name" value="ACT_AHAS"/>
    <property type="match status" value="1"/>
</dbReference>
<feature type="domain" description="ACT" evidence="9">
    <location>
        <begin position="7"/>
        <end position="81"/>
    </location>
</feature>
<evidence type="ECO:0000256" key="4">
    <source>
        <dbReference type="ARBA" id="ARBA00011744"/>
    </source>
</evidence>
<dbReference type="InterPro" id="IPR054480">
    <property type="entry name" value="AHAS_small-like_ACT"/>
</dbReference>
<dbReference type="Pfam" id="PF10369">
    <property type="entry name" value="ALS_ss_C"/>
    <property type="match status" value="1"/>
</dbReference>
<dbReference type="EMBL" id="CP141531">
    <property type="protein sequence ID" value="WRO07539.1"/>
    <property type="molecule type" value="Genomic_DNA"/>
</dbReference>
<evidence type="ECO:0000313" key="13">
    <source>
        <dbReference type="Proteomes" id="UP000053577"/>
    </source>
</evidence>
<dbReference type="RefSeq" id="WP_010936560.1">
    <property type="nucleotide sequence ID" value="NZ_AP017649.1"/>
</dbReference>
<comment type="pathway">
    <text evidence="1 8">Amino-acid biosynthesis; L-isoleucine biosynthesis; L-isoleucine from 2-oxobutanoate: step 1/4.</text>
</comment>
<evidence type="ECO:0000313" key="11">
    <source>
        <dbReference type="EMBL" id="KSV16373.1"/>
    </source>
</evidence>
<evidence type="ECO:0000256" key="5">
    <source>
        <dbReference type="ARBA" id="ARBA00022605"/>
    </source>
</evidence>
<dbReference type="PANTHER" id="PTHR30239:SF0">
    <property type="entry name" value="ACETOLACTATE SYNTHASE SMALL SUBUNIT 1, CHLOROPLASTIC"/>
    <property type="match status" value="1"/>
</dbReference>
<evidence type="ECO:0000256" key="7">
    <source>
        <dbReference type="ARBA" id="ARBA00048670"/>
    </source>
</evidence>
<dbReference type="InterPro" id="IPR045865">
    <property type="entry name" value="ACT-like_dom_sf"/>
</dbReference>
<dbReference type="PROSITE" id="PS51671">
    <property type="entry name" value="ACT"/>
    <property type="match status" value="1"/>
</dbReference>
<dbReference type="UniPathway" id="UPA00047">
    <property type="reaction ID" value="UER00055"/>
</dbReference>
<keyword evidence="5 8" id="KW-0028">Amino-acid biosynthesis</keyword>
<dbReference type="NCBIfam" id="NF008864">
    <property type="entry name" value="PRK11895.1"/>
    <property type="match status" value="1"/>
</dbReference>
<dbReference type="NCBIfam" id="TIGR00119">
    <property type="entry name" value="acolac_sm"/>
    <property type="match status" value="1"/>
</dbReference>
<evidence type="ECO:0000256" key="3">
    <source>
        <dbReference type="ARBA" id="ARBA00006341"/>
    </source>
</evidence>
<dbReference type="GO" id="GO:1990610">
    <property type="term" value="F:acetolactate synthase regulator activity"/>
    <property type="evidence" value="ECO:0007669"/>
    <property type="project" value="UniProtKB-UniRule"/>
</dbReference>
<organism evidence="11 13">
    <name type="scientific">Dehalococcoides mccartyi</name>
    <dbReference type="NCBI Taxonomy" id="61435"/>
    <lineage>
        <taxon>Bacteria</taxon>
        <taxon>Bacillati</taxon>
        <taxon>Chloroflexota</taxon>
        <taxon>Dehalococcoidia</taxon>
        <taxon>Dehalococcoidales</taxon>
        <taxon>Dehalococcoidaceae</taxon>
        <taxon>Dehalococcoides</taxon>
    </lineage>
</organism>
<dbReference type="Pfam" id="PF22629">
    <property type="entry name" value="ACT_AHAS_ss"/>
    <property type="match status" value="1"/>
</dbReference>
<dbReference type="GO" id="GO:0009099">
    <property type="term" value="P:L-valine biosynthetic process"/>
    <property type="evidence" value="ECO:0007669"/>
    <property type="project" value="UniProtKB-UniRule"/>
</dbReference>
<dbReference type="Proteomes" id="UP001327986">
    <property type="component" value="Chromosome"/>
</dbReference>
<evidence type="ECO:0000313" key="14">
    <source>
        <dbReference type="Proteomes" id="UP000218257"/>
    </source>
</evidence>
<reference evidence="12" key="3">
    <citation type="submission" date="2023-12" db="EMBL/GenBank/DDBJ databases">
        <title>Isolation of organohalide respiring bacteria Dehalococcoides mccartyi strain GPTCE1 in groundwater collected near a chemical plant in Suzhou, China.</title>
        <authorList>
            <person name="Liu G."/>
        </authorList>
    </citation>
    <scope>NUCLEOTIDE SEQUENCE</scope>
    <source>
        <strain evidence="12">GPTCE1</strain>
    </source>
</reference>
<evidence type="ECO:0000313" key="10">
    <source>
        <dbReference type="EMBL" id="BAZ97326.1"/>
    </source>
</evidence>
<proteinExistence type="inferred from homology"/>
<dbReference type="OrthoDB" id="9787365at2"/>
<dbReference type="GO" id="GO:0009097">
    <property type="term" value="P:isoleucine biosynthetic process"/>
    <property type="evidence" value="ECO:0007669"/>
    <property type="project" value="UniProtKB-UniRule"/>
</dbReference>
<evidence type="ECO:0000256" key="2">
    <source>
        <dbReference type="ARBA" id="ARBA00005025"/>
    </source>
</evidence>
<dbReference type="PATRIC" id="fig|61435.5.peg.769"/>
<dbReference type="AlphaFoldDB" id="A0A0V8LXZ7"/>
<evidence type="ECO:0000256" key="8">
    <source>
        <dbReference type="RuleBase" id="RU368092"/>
    </source>
</evidence>
<dbReference type="eggNOG" id="COG0440">
    <property type="taxonomic scope" value="Bacteria"/>
</dbReference>
<dbReference type="EMBL" id="AP017649">
    <property type="protein sequence ID" value="BAZ97326.1"/>
    <property type="molecule type" value="Genomic_DNA"/>
</dbReference>
<gene>
    <name evidence="12" type="primary">ilvN</name>
    <name evidence="11" type="ORF">DA01_03835</name>
    <name evidence="10" type="ORF">DEHALATV1_0698</name>
    <name evidence="12" type="ORF">VLL09_01210</name>
</gene>
<dbReference type="PANTHER" id="PTHR30239">
    <property type="entry name" value="ACETOLACTATE SYNTHASE SMALL SUBUNIT"/>
    <property type="match status" value="1"/>
</dbReference>
<evidence type="ECO:0000313" key="12">
    <source>
        <dbReference type="EMBL" id="WRO07539.1"/>
    </source>
</evidence>
<dbReference type="EMBL" id="JGYD01000026">
    <property type="protein sequence ID" value="KSV16373.1"/>
    <property type="molecule type" value="Genomic_DNA"/>
</dbReference>
<dbReference type="InterPro" id="IPR002912">
    <property type="entry name" value="ACT_dom"/>
</dbReference>
<comment type="catalytic activity">
    <reaction evidence="7 8">
        <text>2 pyruvate + H(+) = (2S)-2-acetolactate + CO2</text>
        <dbReference type="Rhea" id="RHEA:25249"/>
        <dbReference type="ChEBI" id="CHEBI:15361"/>
        <dbReference type="ChEBI" id="CHEBI:15378"/>
        <dbReference type="ChEBI" id="CHEBI:16526"/>
        <dbReference type="ChEBI" id="CHEBI:58476"/>
        <dbReference type="EC" id="2.2.1.6"/>
    </reaction>
</comment>
<sequence>MSPTKHTIVALVEDRPGVLNRMASLFRRRGFNIDSIAVGRSETPGFSRMTIVVDGANTMVEQVRKQLDKVVDVVKVSDITGQDIICRELALIKVKSTPANRSEIMQIVDIFRAKIVDVASDSLTVEVTGDEEKVNSLYNLLRAFGIKEITRTGRIAMTRGGLATATELQSAKESKTKE</sequence>
<dbReference type="Gene3D" id="3.30.70.1150">
    <property type="entry name" value="ACT-like. Chain A, domain 2"/>
    <property type="match status" value="1"/>
</dbReference>
<evidence type="ECO:0000259" key="9">
    <source>
        <dbReference type="PROSITE" id="PS51671"/>
    </source>
</evidence>
<dbReference type="GeneID" id="3229887"/>
<accession>A0A0V8LXZ7</accession>
<dbReference type="Proteomes" id="UP000218257">
    <property type="component" value="Chromosome"/>
</dbReference>
<dbReference type="InterPro" id="IPR039557">
    <property type="entry name" value="AHAS_ACT"/>
</dbReference>
<dbReference type="UniPathway" id="UPA00049">
    <property type="reaction ID" value="UER00059"/>
</dbReference>
<dbReference type="GO" id="GO:0005829">
    <property type="term" value="C:cytosol"/>
    <property type="evidence" value="ECO:0007669"/>
    <property type="project" value="TreeGrafter"/>
</dbReference>
<comment type="similarity">
    <text evidence="3 8">Belongs to the acetolactate synthase small subunit family.</text>
</comment>
<dbReference type="FunFam" id="3.30.70.1150:FF:000001">
    <property type="entry name" value="Acetolactate synthase small subunit"/>
    <property type="match status" value="1"/>
</dbReference>
<dbReference type="InterPro" id="IPR004789">
    <property type="entry name" value="Acetalactate_synth_ssu"/>
</dbReference>
<reference evidence="10 14" key="2">
    <citation type="journal article" date="2017" name="Sci. Rep.">
        <title>Isolation and genomic characterization of a Dehalococcoides strain suggests genomic rearrangement during culture.</title>
        <authorList>
            <person name="Yohda M."/>
            <person name="Ikegami K."/>
            <person name="Aita Y."/>
            <person name="Kitajima M."/>
            <person name="Takechi A."/>
            <person name="Iwamoto M."/>
            <person name="Fukuda T."/>
            <person name="Tamura N."/>
            <person name="Shibasaki J."/>
            <person name="Koike S."/>
            <person name="Komatsu D."/>
            <person name="Miyagi S."/>
            <person name="Nishimura M."/>
            <person name="Uchino Y."/>
            <person name="Shiroma A."/>
            <person name="Shimoji M."/>
            <person name="Tamotsu H."/>
            <person name="Ashimine N."/>
            <person name="Shinzato M."/>
            <person name="Ohki S."/>
            <person name="Nakano K."/>
            <person name="Teruya K."/>
            <person name="Satou K."/>
            <person name="Hirano T."/>
            <person name="Yagi O."/>
        </authorList>
    </citation>
    <scope>NUCLEOTIDE SEQUENCE [LARGE SCALE GENOMIC DNA]</scope>
    <source>
        <strain evidence="10 14">UCH-ATV1</strain>
    </source>
</reference>
<dbReference type="InterPro" id="IPR027271">
    <property type="entry name" value="Acetolactate_synth/TF_NikR_C"/>
</dbReference>
<dbReference type="GO" id="GO:0003984">
    <property type="term" value="F:acetolactate synthase activity"/>
    <property type="evidence" value="ECO:0007669"/>
    <property type="project" value="UniProtKB-UniRule"/>
</dbReference>
<comment type="pathway">
    <text evidence="2 8">Amino-acid biosynthesis; L-valine biosynthesis; L-valine from pyruvate: step 1/4.</text>
</comment>